<evidence type="ECO:0000313" key="3">
    <source>
        <dbReference type="Proteomes" id="UP000018949"/>
    </source>
</evidence>
<sequence length="89" mass="9669">MKTNWGAAFQIAAVYVGTVVGAGFATGREIVEFFSRFGLFGLIGVFMAGYILTYMGAKLMRIAAAIDARSYEEMNVHLFGNFLAESSIL</sequence>
<feature type="transmembrane region" description="Helical" evidence="1">
    <location>
        <begin position="33"/>
        <end position="52"/>
    </location>
</feature>
<dbReference type="PANTHER" id="PTHR37814:SF1">
    <property type="entry name" value="MEMBRANE PROTEIN"/>
    <property type="match status" value="1"/>
</dbReference>
<dbReference type="eggNOG" id="COG3949">
    <property type="taxonomic scope" value="Bacteria"/>
</dbReference>
<keyword evidence="1" id="KW-0812">Transmembrane</keyword>
<accession>W4RV06</accession>
<gene>
    <name evidence="2" type="ORF">JCM21738_4722</name>
</gene>
<dbReference type="AlphaFoldDB" id="W4RV06"/>
<dbReference type="EMBL" id="BAUW01000093">
    <property type="protein sequence ID" value="GAE47713.1"/>
    <property type="molecule type" value="Genomic_DNA"/>
</dbReference>
<protein>
    <submittedName>
        <fullName evidence="2">Membrane protein</fullName>
    </submittedName>
</protein>
<dbReference type="PANTHER" id="PTHR37814">
    <property type="entry name" value="CONSERVED MEMBRANE PROTEIN"/>
    <property type="match status" value="1"/>
</dbReference>
<evidence type="ECO:0000256" key="1">
    <source>
        <dbReference type="SAM" id="Phobius"/>
    </source>
</evidence>
<proteinExistence type="predicted"/>
<feature type="transmembrane region" description="Helical" evidence="1">
    <location>
        <begin position="7"/>
        <end position="27"/>
    </location>
</feature>
<keyword evidence="3" id="KW-1185">Reference proteome</keyword>
<evidence type="ECO:0000313" key="2">
    <source>
        <dbReference type="EMBL" id="GAE47713.1"/>
    </source>
</evidence>
<keyword evidence="1" id="KW-1133">Transmembrane helix</keyword>
<dbReference type="Proteomes" id="UP000018949">
    <property type="component" value="Unassembled WGS sequence"/>
</dbReference>
<dbReference type="InterPro" id="IPR038728">
    <property type="entry name" value="YkvI-like"/>
</dbReference>
<reference evidence="2 3" key="1">
    <citation type="submission" date="2013-12" db="EMBL/GenBank/DDBJ databases">
        <title>NBRP : Genome information of microbial organism related human and environment.</title>
        <authorList>
            <person name="Hattori M."/>
            <person name="Oshima K."/>
            <person name="Inaba H."/>
            <person name="Suda W."/>
            <person name="Sakamoto M."/>
            <person name="Iino T."/>
            <person name="Kitahara M."/>
            <person name="Oshida Y."/>
            <person name="Iida T."/>
            <person name="Kudo T."/>
            <person name="Itoh T."/>
            <person name="Ahmed I."/>
            <person name="Ohkuma M."/>
        </authorList>
    </citation>
    <scope>NUCLEOTIDE SEQUENCE [LARGE SCALE GENOMIC DNA]</scope>
    <source>
        <strain evidence="2 3">JCM 21738</strain>
    </source>
</reference>
<organism evidence="2 3">
    <name type="scientific">Mesobacillus boroniphilus JCM 21738</name>
    <dbReference type="NCBI Taxonomy" id="1294265"/>
    <lineage>
        <taxon>Bacteria</taxon>
        <taxon>Bacillati</taxon>
        <taxon>Bacillota</taxon>
        <taxon>Bacilli</taxon>
        <taxon>Bacillales</taxon>
        <taxon>Bacillaceae</taxon>
        <taxon>Mesobacillus</taxon>
    </lineage>
</organism>
<name>W4RV06_9BACI</name>
<comment type="caution">
    <text evidence="2">The sequence shown here is derived from an EMBL/GenBank/DDBJ whole genome shotgun (WGS) entry which is preliminary data.</text>
</comment>
<keyword evidence="1" id="KW-0472">Membrane</keyword>